<accession>A0A1H2UG06</accession>
<proteinExistence type="predicted"/>
<evidence type="ECO:0000313" key="6">
    <source>
        <dbReference type="EMBL" id="SDW54499.1"/>
    </source>
</evidence>
<feature type="chain" id="PRO_5039631845" evidence="4">
    <location>
        <begin position="23"/>
        <end position="323"/>
    </location>
</feature>
<evidence type="ECO:0000313" key="7">
    <source>
        <dbReference type="Proteomes" id="UP000182379"/>
    </source>
</evidence>
<dbReference type="GeneID" id="78334610"/>
<keyword evidence="2" id="KW-0813">Transport</keyword>
<feature type="domain" description="SsuA/THI5-like" evidence="5">
    <location>
        <begin position="67"/>
        <end position="262"/>
    </location>
</feature>
<dbReference type="PANTHER" id="PTHR30024:SF42">
    <property type="entry name" value="ALIPHATIC SULFONATES-BINDING PROTEIN-RELATED"/>
    <property type="match status" value="1"/>
</dbReference>
<keyword evidence="3 4" id="KW-0732">Signal</keyword>
<dbReference type="Gene3D" id="3.40.190.10">
    <property type="entry name" value="Periplasmic binding protein-like II"/>
    <property type="match status" value="2"/>
</dbReference>
<evidence type="ECO:0000259" key="5">
    <source>
        <dbReference type="Pfam" id="PF09084"/>
    </source>
</evidence>
<evidence type="ECO:0000256" key="4">
    <source>
        <dbReference type="SAM" id="SignalP"/>
    </source>
</evidence>
<dbReference type="InterPro" id="IPR010067">
    <property type="entry name" value="ABC_SsuA_sub-bd"/>
</dbReference>
<dbReference type="AlphaFoldDB" id="A0A1H2UG06"/>
<dbReference type="Proteomes" id="UP000182379">
    <property type="component" value="Unassembled WGS sequence"/>
</dbReference>
<dbReference type="Pfam" id="PF09084">
    <property type="entry name" value="NMT1"/>
    <property type="match status" value="1"/>
</dbReference>
<sequence>MSLKKKLSVVLACCLVAAGALAAGCGSDKSAQKAAPKMDKVSITYVQAPLNIPSIVEKANQSFEKKFKEKNVAASYSTITSGADQTAALASGDIQFLNCVGGSSVLLSAANGNDIKIISLYSQAPKAFKLFSKDGSIQSAADLKGKTIAGPKGTILHELLAAYLQQAGLSMKDVKFVSMGLPAAASALENGSADCALLAGPLAYNVEKKGMHVVTTGEGLVSGLTVTAVSGKFYKEHKDLVDTFLAVQKETLDFMKKNPDKALELTAKATELKPEAVKEMAPLYDFSMTITPEAIASLKKTQDFLVASGMMEKKVDVDSLFVK</sequence>
<dbReference type="EMBL" id="FNOP01000002">
    <property type="protein sequence ID" value="SDW54499.1"/>
    <property type="molecule type" value="Genomic_DNA"/>
</dbReference>
<evidence type="ECO:0000256" key="2">
    <source>
        <dbReference type="ARBA" id="ARBA00022448"/>
    </source>
</evidence>
<dbReference type="CDD" id="cd01008">
    <property type="entry name" value="PBP2_NrtA_SsuA_CpmA_like"/>
    <property type="match status" value="1"/>
</dbReference>
<protein>
    <submittedName>
        <fullName evidence="6">Sulfonate transport system substrate-binding protein</fullName>
    </submittedName>
</protein>
<organism evidence="6 7">
    <name type="scientific">Acidaminococcus fermentans</name>
    <dbReference type="NCBI Taxonomy" id="905"/>
    <lineage>
        <taxon>Bacteria</taxon>
        <taxon>Bacillati</taxon>
        <taxon>Bacillota</taxon>
        <taxon>Negativicutes</taxon>
        <taxon>Acidaminococcales</taxon>
        <taxon>Acidaminococcaceae</taxon>
        <taxon>Acidaminococcus</taxon>
    </lineage>
</organism>
<dbReference type="PANTHER" id="PTHR30024">
    <property type="entry name" value="ALIPHATIC SULFONATES-BINDING PROTEIN-RELATED"/>
    <property type="match status" value="1"/>
</dbReference>
<name>A0A1H2UG06_ACIFE</name>
<gene>
    <name evidence="6" type="ORF">SAMN05216495_102187</name>
</gene>
<dbReference type="InterPro" id="IPR015168">
    <property type="entry name" value="SsuA/THI5"/>
</dbReference>
<dbReference type="GO" id="GO:0042626">
    <property type="term" value="F:ATPase-coupled transmembrane transporter activity"/>
    <property type="evidence" value="ECO:0007669"/>
    <property type="project" value="InterPro"/>
</dbReference>
<dbReference type="OMA" id="KTADFQY"/>
<evidence type="ECO:0000256" key="1">
    <source>
        <dbReference type="ARBA" id="ARBA00004418"/>
    </source>
</evidence>
<comment type="caution">
    <text evidence="6">The sequence shown here is derived from an EMBL/GenBank/DDBJ whole genome shotgun (WGS) entry which is preliminary data.</text>
</comment>
<reference evidence="6 7" key="1">
    <citation type="submission" date="2016-10" db="EMBL/GenBank/DDBJ databases">
        <authorList>
            <person name="Varghese N."/>
            <person name="Submissions S."/>
        </authorList>
    </citation>
    <scope>NUCLEOTIDE SEQUENCE [LARGE SCALE GENOMIC DNA]</scope>
    <source>
        <strain evidence="6 7">WCC6</strain>
    </source>
</reference>
<dbReference type="GO" id="GO:0042597">
    <property type="term" value="C:periplasmic space"/>
    <property type="evidence" value="ECO:0007669"/>
    <property type="project" value="UniProtKB-SubCell"/>
</dbReference>
<comment type="subcellular location">
    <subcellularLocation>
        <location evidence="1">Periplasm</location>
    </subcellularLocation>
</comment>
<evidence type="ECO:0000256" key="3">
    <source>
        <dbReference type="ARBA" id="ARBA00022729"/>
    </source>
</evidence>
<feature type="signal peptide" evidence="4">
    <location>
        <begin position="1"/>
        <end position="22"/>
    </location>
</feature>
<dbReference type="SUPFAM" id="SSF53850">
    <property type="entry name" value="Periplasmic binding protein-like II"/>
    <property type="match status" value="1"/>
</dbReference>
<dbReference type="PROSITE" id="PS51257">
    <property type="entry name" value="PROKAR_LIPOPROTEIN"/>
    <property type="match status" value="1"/>
</dbReference>
<dbReference type="NCBIfam" id="TIGR01728">
    <property type="entry name" value="SsuA_fam"/>
    <property type="match status" value="1"/>
</dbReference>
<dbReference type="GO" id="GO:0016020">
    <property type="term" value="C:membrane"/>
    <property type="evidence" value="ECO:0007669"/>
    <property type="project" value="InterPro"/>
</dbReference>
<dbReference type="RefSeq" id="WP_012938235.1">
    <property type="nucleotide sequence ID" value="NZ_FNOP01000002.1"/>
</dbReference>